<feature type="transmembrane region" description="Helical" evidence="1">
    <location>
        <begin position="43"/>
        <end position="63"/>
    </location>
</feature>
<dbReference type="OrthoDB" id="2839959at2"/>
<evidence type="ECO:0000256" key="1">
    <source>
        <dbReference type="SAM" id="Phobius"/>
    </source>
</evidence>
<accession>D6XW29</accession>
<dbReference type="EMBL" id="CP001791">
    <property type="protein sequence ID" value="ADH99783.1"/>
    <property type="molecule type" value="Genomic_DNA"/>
</dbReference>
<feature type="transmembrane region" description="Helical" evidence="1">
    <location>
        <begin position="234"/>
        <end position="258"/>
    </location>
</feature>
<protein>
    <submittedName>
        <fullName evidence="2">Uncharacterized protein</fullName>
    </submittedName>
</protein>
<keyword evidence="1" id="KW-0472">Membrane</keyword>
<feature type="transmembrane region" description="Helical" evidence="1">
    <location>
        <begin position="118"/>
        <end position="136"/>
    </location>
</feature>
<feature type="transmembrane region" description="Helical" evidence="1">
    <location>
        <begin position="96"/>
        <end position="112"/>
    </location>
</feature>
<dbReference type="KEGG" id="bse:Bsel_2280"/>
<dbReference type="RefSeq" id="WP_013173205.1">
    <property type="nucleotide sequence ID" value="NC_014219.1"/>
</dbReference>
<sequence>MWFGSQPFTHIEIISEYLFLSLLAIVSIVLWTKHKRLGFNMLYLTILSLTVGYIILLNIPYLFTEDGLIPITHPHIQATMTLTGFIIPLLIRRSFVFLTLIPITLICIYYLFIYQIPLFSIIGGLFIGGFISYAFFKSQDWMGAMPDPYLLAFAIVIPIAALFFIYPEMPLVYLPGVMLGAGVGTGLETLKIRMSISSSNLRNKIVASGLGLFGIILGYLLYSLHLFDGPFPSILLGIVTGLWITFFVPYLSVLLGFYGREGFESHVF</sequence>
<proteinExistence type="predicted"/>
<keyword evidence="3" id="KW-1185">Reference proteome</keyword>
<evidence type="ECO:0000313" key="3">
    <source>
        <dbReference type="Proteomes" id="UP000000271"/>
    </source>
</evidence>
<dbReference type="AlphaFoldDB" id="D6XW29"/>
<name>D6XW29_BACIE</name>
<feature type="transmembrane region" description="Helical" evidence="1">
    <location>
        <begin position="204"/>
        <end position="222"/>
    </location>
</feature>
<reference evidence="2" key="1">
    <citation type="submission" date="2009-10" db="EMBL/GenBank/DDBJ databases">
        <title>Complete sequence of Bacillus selenitireducens MLS10.</title>
        <authorList>
            <consortium name="US DOE Joint Genome Institute"/>
            <person name="Lucas S."/>
            <person name="Copeland A."/>
            <person name="Lapidus A."/>
            <person name="Glavina del Rio T."/>
            <person name="Dalin E."/>
            <person name="Tice H."/>
            <person name="Bruce D."/>
            <person name="Goodwin L."/>
            <person name="Pitluck S."/>
            <person name="Sims D."/>
            <person name="Brettin T."/>
            <person name="Detter J.C."/>
            <person name="Han C."/>
            <person name="Larimer F."/>
            <person name="Land M."/>
            <person name="Hauser L."/>
            <person name="Kyrpides N."/>
            <person name="Ovchinnikova G."/>
            <person name="Stolz J."/>
        </authorList>
    </citation>
    <scope>NUCLEOTIDE SEQUENCE [LARGE SCALE GENOMIC DNA]</scope>
    <source>
        <strain evidence="2">MLS10</strain>
    </source>
</reference>
<organism evidence="2 3">
    <name type="scientific">Bacillus selenitireducens (strain ATCC 700615 / DSM 15326 / MLS10)</name>
    <dbReference type="NCBI Taxonomy" id="439292"/>
    <lineage>
        <taxon>Bacteria</taxon>
        <taxon>Bacillati</taxon>
        <taxon>Bacillota</taxon>
        <taxon>Bacilli</taxon>
        <taxon>Bacillales</taxon>
        <taxon>Bacillaceae</taxon>
        <taxon>Salisediminibacterium</taxon>
    </lineage>
</organism>
<feature type="transmembrane region" description="Helical" evidence="1">
    <location>
        <begin position="148"/>
        <end position="166"/>
    </location>
</feature>
<dbReference type="Proteomes" id="UP000000271">
    <property type="component" value="Chromosome"/>
</dbReference>
<keyword evidence="1" id="KW-0812">Transmembrane</keyword>
<feature type="transmembrane region" description="Helical" evidence="1">
    <location>
        <begin position="75"/>
        <end position="91"/>
    </location>
</feature>
<feature type="transmembrane region" description="Helical" evidence="1">
    <location>
        <begin position="172"/>
        <end position="192"/>
    </location>
</feature>
<keyword evidence="1" id="KW-1133">Transmembrane helix</keyword>
<evidence type="ECO:0000313" key="2">
    <source>
        <dbReference type="EMBL" id="ADH99783.1"/>
    </source>
</evidence>
<gene>
    <name evidence="2" type="ordered locus">Bsel_2280</name>
</gene>
<feature type="transmembrane region" description="Helical" evidence="1">
    <location>
        <begin position="13"/>
        <end position="31"/>
    </location>
</feature>
<dbReference type="HOGENOM" id="CLU_1036888_0_0_9"/>